<evidence type="ECO:0000313" key="3">
    <source>
        <dbReference type="Proteomes" id="UP001336015"/>
    </source>
</evidence>
<reference evidence="2 3" key="1">
    <citation type="journal article" date="2023" name="Int J Dairy Technol">
        <title>Genome based analysis of Pseudomonas paracarnis RQ057, a strain responsible for blue discoloration spoilage in processed cheese.</title>
        <authorList>
            <person name="Rodrigues Rd.S."/>
            <person name="Machado S.G."/>
            <person name="de Carvalho A.F."/>
            <person name="Nero L.A."/>
        </authorList>
    </citation>
    <scope>NUCLEOTIDE SEQUENCE [LARGE SCALE GENOMIC DNA]</scope>
    <source>
        <strain evidence="2 3">RQ057</strain>
    </source>
</reference>
<dbReference type="InterPro" id="IPR036291">
    <property type="entry name" value="NAD(P)-bd_dom_sf"/>
</dbReference>
<comment type="caution">
    <text evidence="2">The sequence shown here is derived from an EMBL/GenBank/DDBJ whole genome shotgun (WGS) entry which is preliminary data.</text>
</comment>
<feature type="domain" description="NAD-dependent epimerase/dehydratase" evidence="1">
    <location>
        <begin position="4"/>
        <end position="175"/>
    </location>
</feature>
<keyword evidence="3" id="KW-1185">Reference proteome</keyword>
<accession>A0ABU6BNP9</accession>
<proteinExistence type="predicted"/>
<dbReference type="InterPro" id="IPR051783">
    <property type="entry name" value="NAD(P)-dependent_oxidoreduct"/>
</dbReference>
<dbReference type="Gene3D" id="3.40.50.720">
    <property type="entry name" value="NAD(P)-binding Rossmann-like Domain"/>
    <property type="match status" value="1"/>
</dbReference>
<dbReference type="Pfam" id="PF01370">
    <property type="entry name" value="Epimerase"/>
    <property type="match status" value="1"/>
</dbReference>
<dbReference type="EMBL" id="JAJGWQ010000001">
    <property type="protein sequence ID" value="MEB3781944.1"/>
    <property type="molecule type" value="Genomic_DNA"/>
</dbReference>
<dbReference type="PANTHER" id="PTHR48079:SF6">
    <property type="entry name" value="NAD(P)-BINDING DOMAIN-CONTAINING PROTEIN-RELATED"/>
    <property type="match status" value="1"/>
</dbReference>
<evidence type="ECO:0000313" key="2">
    <source>
        <dbReference type="EMBL" id="MEB3781944.1"/>
    </source>
</evidence>
<dbReference type="InterPro" id="IPR001509">
    <property type="entry name" value="Epimerase_deHydtase"/>
</dbReference>
<organism evidence="2 3">
    <name type="scientific">Pseudomonas paracarnis</name>
    <dbReference type="NCBI Taxonomy" id="2750625"/>
    <lineage>
        <taxon>Bacteria</taxon>
        <taxon>Pseudomonadati</taxon>
        <taxon>Pseudomonadota</taxon>
        <taxon>Gammaproteobacteria</taxon>
        <taxon>Pseudomonadales</taxon>
        <taxon>Pseudomonadaceae</taxon>
        <taxon>Pseudomonas</taxon>
    </lineage>
</organism>
<sequence length="317" mass="33866">MNKVLVTGANGFIGQAVCARLVHGGHSVRALVRSKPSGLAGVEYVAGDFGDPSLLEMALKNIDCVIHLAARAHQLNDVAKDPLAAFRAVNRDATINLARACLASGVKRFVFISSIGVNGAQTFDTPFNESSPAAPHAPYAVSKLEAEEQLTVLVGGTDMELVIIRPPLVYAGNAPGNFRRLLKLVSMGIPLPFGCVRNKRSMVSLNNLADFIGVCVVHPKAAHELFLISDGKDLSLPDILLRLGDGVLKKQKLLPVPVGFMMLAAGFFGKKAMLQQLCGSLVIDSSKSRRVLDWKAPEDTETALIKSGESYRKSLGL</sequence>
<name>A0ABU6BNP9_9PSED</name>
<gene>
    <name evidence="2" type="ORF">LLW09_05125</name>
</gene>
<dbReference type="RefSeq" id="WP_081088318.1">
    <property type="nucleotide sequence ID" value="NZ_CAJFCM010000001.1"/>
</dbReference>
<evidence type="ECO:0000259" key="1">
    <source>
        <dbReference type="Pfam" id="PF01370"/>
    </source>
</evidence>
<protein>
    <submittedName>
        <fullName evidence="2">NAD-dependent epimerase/dehydratase family protein</fullName>
    </submittedName>
</protein>
<dbReference type="PANTHER" id="PTHR48079">
    <property type="entry name" value="PROTEIN YEEZ"/>
    <property type="match status" value="1"/>
</dbReference>
<dbReference type="Proteomes" id="UP001336015">
    <property type="component" value="Unassembled WGS sequence"/>
</dbReference>
<dbReference type="SUPFAM" id="SSF51735">
    <property type="entry name" value="NAD(P)-binding Rossmann-fold domains"/>
    <property type="match status" value="1"/>
</dbReference>